<name>A0ABW0EW84_9PSEU</name>
<protein>
    <submittedName>
        <fullName evidence="1">DUF429 domain-containing protein</fullName>
    </submittedName>
</protein>
<accession>A0ABW0EW84</accession>
<reference evidence="2" key="1">
    <citation type="journal article" date="2019" name="Int. J. Syst. Evol. Microbiol.">
        <title>The Global Catalogue of Microorganisms (GCM) 10K type strain sequencing project: providing services to taxonomists for standard genome sequencing and annotation.</title>
        <authorList>
            <consortium name="The Broad Institute Genomics Platform"/>
            <consortium name="The Broad Institute Genome Sequencing Center for Infectious Disease"/>
            <person name="Wu L."/>
            <person name="Ma J."/>
        </authorList>
    </citation>
    <scope>NUCLEOTIDE SEQUENCE [LARGE SCALE GENOMIC DNA]</scope>
    <source>
        <strain evidence="2">CCUG 59778</strain>
    </source>
</reference>
<dbReference type="Proteomes" id="UP001596157">
    <property type="component" value="Unassembled WGS sequence"/>
</dbReference>
<keyword evidence="2" id="KW-1185">Reference proteome</keyword>
<dbReference type="EMBL" id="JBHSKF010000017">
    <property type="protein sequence ID" value="MFC5290515.1"/>
    <property type="molecule type" value="Genomic_DNA"/>
</dbReference>
<evidence type="ECO:0000313" key="2">
    <source>
        <dbReference type="Proteomes" id="UP001596157"/>
    </source>
</evidence>
<dbReference type="Pfam" id="PF04250">
    <property type="entry name" value="DUF429"/>
    <property type="match status" value="1"/>
</dbReference>
<dbReference type="RefSeq" id="WP_378250407.1">
    <property type="nucleotide sequence ID" value="NZ_JBHSKF010000017.1"/>
</dbReference>
<comment type="caution">
    <text evidence="1">The sequence shown here is derived from an EMBL/GenBank/DDBJ whole genome shotgun (WGS) entry which is preliminary data.</text>
</comment>
<organism evidence="1 2">
    <name type="scientific">Actinokineospora guangxiensis</name>
    <dbReference type="NCBI Taxonomy" id="1490288"/>
    <lineage>
        <taxon>Bacteria</taxon>
        <taxon>Bacillati</taxon>
        <taxon>Actinomycetota</taxon>
        <taxon>Actinomycetes</taxon>
        <taxon>Pseudonocardiales</taxon>
        <taxon>Pseudonocardiaceae</taxon>
        <taxon>Actinokineospora</taxon>
    </lineage>
</organism>
<sequence length="223" mass="23197">MDRVLGVDACKSGWIGIVLEDLEVHAVFGASITALAERAGAADITAVDMPIGLPDGSTRQADLLAKKQVGSSVFLTPTRAAIAETDHAAASEVNRRVAGSGISIQAYSLRPKVLEVDAWVRTTAPGEVVEAHPEVSFRHLAGERLVTGKKTWAGAAARRALLAGAGIVLPDDLGEAGKQAGVDDVLDAAVLAWTARRVRLGEAVSYPDPPETFSDGLSAAIWA</sequence>
<proteinExistence type="predicted"/>
<dbReference type="InterPro" id="IPR007362">
    <property type="entry name" value="DUF429"/>
</dbReference>
<evidence type="ECO:0000313" key="1">
    <source>
        <dbReference type="EMBL" id="MFC5290515.1"/>
    </source>
</evidence>
<gene>
    <name evidence="1" type="ORF">ACFPM7_25970</name>
</gene>